<evidence type="ECO:0000256" key="6">
    <source>
        <dbReference type="PROSITE-ProRule" id="PRU00176"/>
    </source>
</evidence>
<comment type="subcellular location">
    <subcellularLocation>
        <location evidence="1">Nucleus</location>
    </subcellularLocation>
</comment>
<evidence type="ECO:0000256" key="3">
    <source>
        <dbReference type="ARBA" id="ARBA00023015"/>
    </source>
</evidence>
<dbReference type="InterPro" id="IPR036638">
    <property type="entry name" value="HLH_DNA-bd_sf"/>
</dbReference>
<dbReference type="InterPro" id="IPR044293">
    <property type="entry name" value="PRE"/>
</dbReference>
<dbReference type="PANTHER" id="PTHR32343">
    <property type="entry name" value="SERINE/ARGININE-RICH SPLICING FACTOR"/>
    <property type="match status" value="1"/>
</dbReference>
<dbReference type="SUPFAM" id="SSF47459">
    <property type="entry name" value="HLH, helix-loop-helix DNA-binding domain"/>
    <property type="match status" value="1"/>
</dbReference>
<evidence type="ECO:0000259" key="7">
    <source>
        <dbReference type="PROSITE" id="PS50102"/>
    </source>
</evidence>
<dbReference type="InterPro" id="IPR012677">
    <property type="entry name" value="Nucleotide-bd_a/b_plait_sf"/>
</dbReference>
<dbReference type="SMART" id="SM00360">
    <property type="entry name" value="RRM"/>
    <property type="match status" value="1"/>
</dbReference>
<dbReference type="Gene3D" id="3.30.70.330">
    <property type="match status" value="1"/>
</dbReference>
<dbReference type="OrthoDB" id="7763451at2759"/>
<evidence type="ECO:0000256" key="4">
    <source>
        <dbReference type="ARBA" id="ARBA00023163"/>
    </source>
</evidence>
<dbReference type="Pfam" id="PF23174">
    <property type="entry name" value="bHLH_ILI"/>
    <property type="match status" value="1"/>
</dbReference>
<dbReference type="SUPFAM" id="SSF54928">
    <property type="entry name" value="RNA-binding domain, RBD"/>
    <property type="match status" value="1"/>
</dbReference>
<keyword evidence="6" id="KW-0694">RNA-binding</keyword>
<dbReference type="InterPro" id="IPR035979">
    <property type="entry name" value="RBD_domain_sf"/>
</dbReference>
<reference evidence="8 9" key="1">
    <citation type="submission" date="2019-09" db="EMBL/GenBank/DDBJ databases">
        <title>A chromosome-level genome assembly of the Chinese tupelo Nyssa sinensis.</title>
        <authorList>
            <person name="Yang X."/>
            <person name="Kang M."/>
            <person name="Yang Y."/>
            <person name="Xiong H."/>
            <person name="Wang M."/>
            <person name="Zhang Z."/>
            <person name="Wang Z."/>
            <person name="Wu H."/>
            <person name="Ma T."/>
            <person name="Liu J."/>
            <person name="Xi Z."/>
        </authorList>
    </citation>
    <scope>NUCLEOTIDE SEQUENCE [LARGE SCALE GENOMIC DNA]</scope>
    <source>
        <strain evidence="8">J267</strain>
        <tissue evidence="8">Leaf</tissue>
    </source>
</reference>
<dbReference type="CDD" id="cd11442">
    <property type="entry name" value="bHLH_AtPRE_like"/>
    <property type="match status" value="1"/>
</dbReference>
<evidence type="ECO:0000256" key="2">
    <source>
        <dbReference type="ARBA" id="ARBA00022604"/>
    </source>
</evidence>
<dbReference type="Pfam" id="PF00076">
    <property type="entry name" value="RRM_1"/>
    <property type="match status" value="1"/>
</dbReference>
<sequence>MIKSFNLCQSCSNLLPEIRNRRSDKVSASKVLQETCNYIRNLHREVDDLSDRLSQLLATIDSDSAEANIIRSLIINRFTQQDTTFFIKLQTMYPGGYTAEITCLSPRATEKDVYEFFTHCGEIEHVEIIRSGEYACTAYVTFKDAYALETAVLLSGATIADQRVCISHWGTYMDESDPWNNPSWKPEDKTSSTAAHISHFVSTPGEAVTLAQEVVQTMIAKGYVLGKDALAKAKAFDESHGVSSAAAAKVAELSKRIGLTDKIYAGMETVKTVDERYHVSEVTMSAASYTGRTAAAAANAVVNSSYFAKGALWVSDVLTRAANAAADLGSHGAKK</sequence>
<dbReference type="GO" id="GO:0005634">
    <property type="term" value="C:nucleus"/>
    <property type="evidence" value="ECO:0007669"/>
    <property type="project" value="UniProtKB-SubCell"/>
</dbReference>
<dbReference type="GO" id="GO:0046983">
    <property type="term" value="F:protein dimerization activity"/>
    <property type="evidence" value="ECO:0007669"/>
    <property type="project" value="InterPro"/>
</dbReference>
<dbReference type="PROSITE" id="PS50102">
    <property type="entry name" value="RRM"/>
    <property type="match status" value="1"/>
</dbReference>
<accession>A0A5J5AH06</accession>
<dbReference type="EMBL" id="CM018043">
    <property type="protein sequence ID" value="KAA8530345.1"/>
    <property type="molecule type" value="Genomic_DNA"/>
</dbReference>
<keyword evidence="4" id="KW-0804">Transcription</keyword>
<keyword evidence="2" id="KW-0341">Growth regulation</keyword>
<feature type="domain" description="RRM" evidence="7">
    <location>
        <begin position="90"/>
        <end position="171"/>
    </location>
</feature>
<keyword evidence="3" id="KW-0805">Transcription regulation</keyword>
<evidence type="ECO:0000256" key="5">
    <source>
        <dbReference type="ARBA" id="ARBA00023242"/>
    </source>
</evidence>
<protein>
    <recommendedName>
        <fullName evidence="7">RRM domain-containing protein</fullName>
    </recommendedName>
</protein>
<proteinExistence type="predicted"/>
<keyword evidence="5" id="KW-0539">Nucleus</keyword>
<name>A0A5J5AH06_9ASTE</name>
<gene>
    <name evidence="8" type="ORF">F0562_005054</name>
</gene>
<dbReference type="PANTHER" id="PTHR32343:SF16">
    <property type="entry name" value="RNA-BINDING (RRM_RBD_RNP MOTIFS) FAMILY PROTEIN"/>
    <property type="match status" value="1"/>
</dbReference>
<evidence type="ECO:0000313" key="8">
    <source>
        <dbReference type="EMBL" id="KAA8530345.1"/>
    </source>
</evidence>
<evidence type="ECO:0000313" key="9">
    <source>
        <dbReference type="Proteomes" id="UP000325577"/>
    </source>
</evidence>
<evidence type="ECO:0000256" key="1">
    <source>
        <dbReference type="ARBA" id="ARBA00004123"/>
    </source>
</evidence>
<dbReference type="AlphaFoldDB" id="A0A5J5AH06"/>
<organism evidence="8 9">
    <name type="scientific">Nyssa sinensis</name>
    <dbReference type="NCBI Taxonomy" id="561372"/>
    <lineage>
        <taxon>Eukaryota</taxon>
        <taxon>Viridiplantae</taxon>
        <taxon>Streptophyta</taxon>
        <taxon>Embryophyta</taxon>
        <taxon>Tracheophyta</taxon>
        <taxon>Spermatophyta</taxon>
        <taxon>Magnoliopsida</taxon>
        <taxon>eudicotyledons</taxon>
        <taxon>Gunneridae</taxon>
        <taxon>Pentapetalae</taxon>
        <taxon>asterids</taxon>
        <taxon>Cornales</taxon>
        <taxon>Nyssaceae</taxon>
        <taxon>Nyssa</taxon>
    </lineage>
</organism>
<dbReference type="Proteomes" id="UP000325577">
    <property type="component" value="Linkage Group LG2"/>
</dbReference>
<keyword evidence="9" id="KW-1185">Reference proteome</keyword>
<dbReference type="InterPro" id="IPR000504">
    <property type="entry name" value="RRM_dom"/>
</dbReference>
<dbReference type="GO" id="GO:0040008">
    <property type="term" value="P:regulation of growth"/>
    <property type="evidence" value="ECO:0007669"/>
    <property type="project" value="InterPro"/>
</dbReference>
<dbReference type="GO" id="GO:0003723">
    <property type="term" value="F:RNA binding"/>
    <property type="evidence" value="ECO:0007669"/>
    <property type="project" value="UniProtKB-UniRule"/>
</dbReference>
<dbReference type="GO" id="GO:0006355">
    <property type="term" value="P:regulation of DNA-templated transcription"/>
    <property type="evidence" value="ECO:0007669"/>
    <property type="project" value="InterPro"/>
</dbReference>